<dbReference type="AlphaFoldDB" id="A0A1T5CU31"/>
<dbReference type="Gene3D" id="2.60.120.1440">
    <property type="match status" value="1"/>
</dbReference>
<name>A0A1T5CU31_9SPHI</name>
<evidence type="ECO:0000313" key="4">
    <source>
        <dbReference type="Proteomes" id="UP000189981"/>
    </source>
</evidence>
<dbReference type="STRING" id="572036.SAMN05661099_1867"/>
<dbReference type="OrthoDB" id="1523735at2"/>
<dbReference type="RefSeq" id="WP_079702421.1">
    <property type="nucleotide sequence ID" value="NZ_FUYR01000002.1"/>
</dbReference>
<proteinExistence type="predicted"/>
<gene>
    <name evidence="3" type="ORF">SAMN05661099_1867</name>
</gene>
<dbReference type="Gene3D" id="3.55.50.30">
    <property type="match status" value="1"/>
</dbReference>
<evidence type="ECO:0000259" key="2">
    <source>
        <dbReference type="Pfam" id="PF16344"/>
    </source>
</evidence>
<evidence type="ECO:0000259" key="1">
    <source>
        <dbReference type="Pfam" id="PF04773"/>
    </source>
</evidence>
<dbReference type="InterPro" id="IPR012373">
    <property type="entry name" value="Ferrdict_sens_TM"/>
</dbReference>
<protein>
    <submittedName>
        <fullName evidence="3">FecR family protein</fullName>
    </submittedName>
</protein>
<dbReference type="InterPro" id="IPR006860">
    <property type="entry name" value="FecR"/>
</dbReference>
<feature type="domain" description="Protein FecR C-terminal" evidence="2">
    <location>
        <begin position="299"/>
        <end position="366"/>
    </location>
</feature>
<feature type="domain" description="FecR protein" evidence="1">
    <location>
        <begin position="153"/>
        <end position="240"/>
    </location>
</feature>
<dbReference type="Pfam" id="PF16344">
    <property type="entry name" value="FecR_C"/>
    <property type="match status" value="1"/>
</dbReference>
<dbReference type="EMBL" id="FUYR01000002">
    <property type="protein sequence ID" value="SKB62843.1"/>
    <property type="molecule type" value="Genomic_DNA"/>
</dbReference>
<evidence type="ECO:0000313" key="3">
    <source>
        <dbReference type="EMBL" id="SKB62843.1"/>
    </source>
</evidence>
<organism evidence="3 4">
    <name type="scientific">Daejeonella lutea</name>
    <dbReference type="NCBI Taxonomy" id="572036"/>
    <lineage>
        <taxon>Bacteria</taxon>
        <taxon>Pseudomonadati</taxon>
        <taxon>Bacteroidota</taxon>
        <taxon>Sphingobacteriia</taxon>
        <taxon>Sphingobacteriales</taxon>
        <taxon>Sphingobacteriaceae</taxon>
        <taxon>Daejeonella</taxon>
    </lineage>
</organism>
<sequence>MTPHSEKISIEELICDATFQEFCLGSNLSSQVYWEEWIQKNSHRASDVKEARDVIYILAAKQGNRSEQLKQLRAGINQSESFKKLITTVAVPGSLPDHPKSSSRTLYRIIGAVAASVLIAITVYMNVPKNEIEAIAAIPPEQETNIQSGLDIRKTSILADGSLITLSKNSSLKFKKNFNASNREVWLIGEAYFDVKPDKKHPFIVHSLNNDIKVLGTVFNIKAYPGENSSETFLIHGRVEVIPHDTRYKSIILSPNQKLITSLITGKSALSNQELQNQVVTISERKQVIEEVKWVRNRLNIENEPLSDIAEKLEDWYGIEIVFQDEEVKNLRYSGLFESETVIKSLEALQLSYPFQFKVEQNRISISSK</sequence>
<dbReference type="PANTHER" id="PTHR30273">
    <property type="entry name" value="PERIPLASMIC SIGNAL SENSOR AND SIGMA FACTOR ACTIVATOR FECR-RELATED"/>
    <property type="match status" value="1"/>
</dbReference>
<accession>A0A1T5CU31</accession>
<dbReference type="Pfam" id="PF04773">
    <property type="entry name" value="FecR"/>
    <property type="match status" value="1"/>
</dbReference>
<keyword evidence="4" id="KW-1185">Reference proteome</keyword>
<dbReference type="GO" id="GO:0016989">
    <property type="term" value="F:sigma factor antagonist activity"/>
    <property type="evidence" value="ECO:0007669"/>
    <property type="project" value="TreeGrafter"/>
</dbReference>
<dbReference type="PANTHER" id="PTHR30273:SF2">
    <property type="entry name" value="PROTEIN FECR"/>
    <property type="match status" value="1"/>
</dbReference>
<dbReference type="Proteomes" id="UP000189981">
    <property type="component" value="Unassembled WGS sequence"/>
</dbReference>
<dbReference type="InterPro" id="IPR032508">
    <property type="entry name" value="FecR_C"/>
</dbReference>
<reference evidence="4" key="1">
    <citation type="submission" date="2017-02" db="EMBL/GenBank/DDBJ databases">
        <authorList>
            <person name="Varghese N."/>
            <person name="Submissions S."/>
        </authorList>
    </citation>
    <scope>NUCLEOTIDE SEQUENCE [LARGE SCALE GENOMIC DNA]</scope>
    <source>
        <strain evidence="4">DSM 22385</strain>
    </source>
</reference>
<dbReference type="PIRSF" id="PIRSF018266">
    <property type="entry name" value="FecR"/>
    <property type="match status" value="1"/>
</dbReference>